<dbReference type="SUPFAM" id="SSF51269">
    <property type="entry name" value="AFP III-like domain"/>
    <property type="match status" value="1"/>
</dbReference>
<evidence type="ECO:0000313" key="7">
    <source>
        <dbReference type="Proteomes" id="UP000186141"/>
    </source>
</evidence>
<dbReference type="Proteomes" id="UP000186141">
    <property type="component" value="Unassembled WGS sequence"/>
</dbReference>
<dbReference type="RefSeq" id="WP_083701146.1">
    <property type="nucleotide sequence ID" value="NZ_BMEH01000002.1"/>
</dbReference>
<dbReference type="InterPro" id="IPR036732">
    <property type="entry name" value="AFP_Neu5c_C_sf"/>
</dbReference>
<keyword evidence="6" id="KW-0282">Flagellum</keyword>
<keyword evidence="6" id="KW-0966">Cell projection</keyword>
<dbReference type="InterPro" id="IPR017585">
    <property type="entry name" value="SAF_FlgA"/>
</dbReference>
<comment type="subcellular location">
    <subcellularLocation>
        <location evidence="1 4">Periplasm</location>
    </subcellularLocation>
</comment>
<reference evidence="6 7" key="1">
    <citation type="submission" date="2017-01" db="EMBL/GenBank/DDBJ databases">
        <authorList>
            <person name="Mah S.A."/>
            <person name="Swanson W.J."/>
            <person name="Moy G.W."/>
            <person name="Vacquier V.D."/>
        </authorList>
    </citation>
    <scope>NUCLEOTIDE SEQUENCE [LARGE SCALE GENOMIC DNA]</scope>
    <source>
        <strain evidence="6 7">DSM 26375</strain>
    </source>
</reference>
<dbReference type="OrthoDB" id="7619725at2"/>
<dbReference type="InterPro" id="IPR039246">
    <property type="entry name" value="Flagellar_FlgA"/>
</dbReference>
<evidence type="ECO:0000256" key="2">
    <source>
        <dbReference type="ARBA" id="ARBA00022729"/>
    </source>
</evidence>
<keyword evidence="3 4" id="KW-0574">Periplasm</keyword>
<dbReference type="InterPro" id="IPR013974">
    <property type="entry name" value="SAF"/>
</dbReference>
<feature type="domain" description="SAF" evidence="5">
    <location>
        <begin position="15"/>
        <end position="73"/>
    </location>
</feature>
<evidence type="ECO:0000256" key="4">
    <source>
        <dbReference type="RuleBase" id="RU362063"/>
    </source>
</evidence>
<comment type="function">
    <text evidence="4">Involved in the assembly process of the P-ring formation. It may associate with FlgF on the rod constituting a structure essential for the P-ring assembly or may act as a modulator protein for the P-ring assembly.</text>
</comment>
<evidence type="ECO:0000313" key="6">
    <source>
        <dbReference type="EMBL" id="SIS78162.1"/>
    </source>
</evidence>
<dbReference type="GO" id="GO:0044780">
    <property type="term" value="P:bacterial-type flagellum assembly"/>
    <property type="evidence" value="ECO:0007669"/>
    <property type="project" value="InterPro"/>
</dbReference>
<proteinExistence type="inferred from homology"/>
<dbReference type="NCBIfam" id="TIGR03170">
    <property type="entry name" value="flgA_cterm"/>
    <property type="match status" value="1"/>
</dbReference>
<dbReference type="Gene3D" id="2.30.30.760">
    <property type="match status" value="1"/>
</dbReference>
<sequence>MRWLGLVLLAAPVHADTLVATRTLRAQTVLTADDIGLIRDTRPGMLRDPAEAIGQEARVTLYAGRPIRPTDLGPPAIVERNQIVPLSYLSGRLSIQTEGRALSRGAVGDTIRVMNLASRSTVSGRIGADGAVTVQP</sequence>
<accession>A0A1N7LWI3</accession>
<keyword evidence="6" id="KW-0969">Cilium</keyword>
<dbReference type="EMBL" id="FTOT01000002">
    <property type="protein sequence ID" value="SIS78162.1"/>
    <property type="molecule type" value="Genomic_DNA"/>
</dbReference>
<keyword evidence="2" id="KW-0732">Signal</keyword>
<comment type="similarity">
    <text evidence="4">Belongs to the FlgA family.</text>
</comment>
<protein>
    <recommendedName>
        <fullName evidence="4">Flagella basal body P-ring formation protein FlgA</fullName>
    </recommendedName>
</protein>
<dbReference type="PANTHER" id="PTHR36307">
    <property type="entry name" value="FLAGELLA BASAL BODY P-RING FORMATION PROTEIN FLGA"/>
    <property type="match status" value="1"/>
</dbReference>
<keyword evidence="7" id="KW-1185">Reference proteome</keyword>
<dbReference type="SMART" id="SM00858">
    <property type="entry name" value="SAF"/>
    <property type="match status" value="1"/>
</dbReference>
<dbReference type="Pfam" id="PF13144">
    <property type="entry name" value="ChapFlgA"/>
    <property type="match status" value="1"/>
</dbReference>
<dbReference type="PANTHER" id="PTHR36307:SF1">
    <property type="entry name" value="FLAGELLA BASAL BODY P-RING FORMATION PROTEIN FLGA"/>
    <property type="match status" value="1"/>
</dbReference>
<dbReference type="GO" id="GO:0042597">
    <property type="term" value="C:periplasmic space"/>
    <property type="evidence" value="ECO:0007669"/>
    <property type="project" value="UniProtKB-SubCell"/>
</dbReference>
<dbReference type="STRING" id="1086013.SAMN05421774_102218"/>
<evidence type="ECO:0000256" key="3">
    <source>
        <dbReference type="ARBA" id="ARBA00022764"/>
    </source>
</evidence>
<dbReference type="AlphaFoldDB" id="A0A1N7LWI3"/>
<evidence type="ECO:0000259" key="5">
    <source>
        <dbReference type="SMART" id="SM00858"/>
    </source>
</evidence>
<name>A0A1N7LWI3_9RHOB</name>
<dbReference type="CDD" id="cd11614">
    <property type="entry name" value="SAF_CpaB_FlgA_like"/>
    <property type="match status" value="1"/>
</dbReference>
<gene>
    <name evidence="6" type="ORF">SAMN05421774_102218</name>
</gene>
<organism evidence="6 7">
    <name type="scientific">Gemmobacter megaterium</name>
    <dbReference type="NCBI Taxonomy" id="1086013"/>
    <lineage>
        <taxon>Bacteria</taxon>
        <taxon>Pseudomonadati</taxon>
        <taxon>Pseudomonadota</taxon>
        <taxon>Alphaproteobacteria</taxon>
        <taxon>Rhodobacterales</taxon>
        <taxon>Paracoccaceae</taxon>
        <taxon>Gemmobacter</taxon>
    </lineage>
</organism>
<evidence type="ECO:0000256" key="1">
    <source>
        <dbReference type="ARBA" id="ARBA00004418"/>
    </source>
</evidence>
<dbReference type="Gene3D" id="3.90.1210.10">
    <property type="entry name" value="Antifreeze-like/N-acetylneuraminic acid synthase C-terminal domain"/>
    <property type="match status" value="1"/>
</dbReference>
<keyword evidence="4" id="KW-1005">Bacterial flagellum biogenesis</keyword>